<organism evidence="10 11">
    <name type="scientific">Dulcicalothrix desertica PCC 7102</name>
    <dbReference type="NCBI Taxonomy" id="232991"/>
    <lineage>
        <taxon>Bacteria</taxon>
        <taxon>Bacillati</taxon>
        <taxon>Cyanobacteriota</taxon>
        <taxon>Cyanophyceae</taxon>
        <taxon>Nostocales</taxon>
        <taxon>Calotrichaceae</taxon>
        <taxon>Dulcicalothrix</taxon>
    </lineage>
</organism>
<proteinExistence type="predicted"/>
<sequence length="563" mass="63684">MMSRNQTSSRNRICQEEDNILPISSTRLELVSDKVLASELSQTTELHPCDSTLSYRKLYDELPSINFTLDANGIILSINRFGASKLGYTKEELLYQPIFKLFASNEREKLASLILNLFKVSGTGVVSSEYRLNCPNSKIVWVKATAQIFSSSANPVVVLVFEDITQFHDLKEAYNECEQRFKTIANSAPIMLWTSNSNGMYDFFNEFWLEFTGCALEQVRGIGWLEHVHIDDKINCLQTYYSALNAKTKFDMEYRLQRASGQYCWVSDTGIPRFTASGEFSGYVGCCVDISQYKTIELVREQSESEKKLQVSEIEKLNRLKDEFLSTVSHELRTPLTNMKMAIQMLGITLNMNVDASHALENRIQHSEAKAARYFQILNNECEREINLISNFLDLQKLDINSKPLVLETVHIKEWVVKVVGLFKARNRNSLSNLYVDVAPDLPQLVSDPFSLERILIELLTNACKFSPADEEIIVSARLKSQDIELRVTNTGVEIPASELPRIFDKFYRIPSNDPWKQGGTGLGLALVQKLTKCLGGSIEVESASNRTCFTLLIPINSNGCNG</sequence>
<dbReference type="Gene3D" id="3.30.450.20">
    <property type="entry name" value="PAS domain"/>
    <property type="match status" value="2"/>
</dbReference>
<dbReference type="GO" id="GO:0000155">
    <property type="term" value="F:phosphorelay sensor kinase activity"/>
    <property type="evidence" value="ECO:0007669"/>
    <property type="project" value="InterPro"/>
</dbReference>
<keyword evidence="6" id="KW-0902">Two-component regulatory system</keyword>
<dbReference type="SUPFAM" id="SSF47384">
    <property type="entry name" value="Homodimeric domain of signal transducing histidine kinase"/>
    <property type="match status" value="1"/>
</dbReference>
<protein>
    <recommendedName>
        <fullName evidence="2">histidine kinase</fullName>
        <ecNumber evidence="2">2.7.13.3</ecNumber>
    </recommendedName>
</protein>
<dbReference type="Pfam" id="PF00512">
    <property type="entry name" value="HisKA"/>
    <property type="match status" value="1"/>
</dbReference>
<dbReference type="InterPro" id="IPR003594">
    <property type="entry name" value="HATPase_dom"/>
</dbReference>
<dbReference type="SMART" id="SM00091">
    <property type="entry name" value="PAS"/>
    <property type="match status" value="2"/>
</dbReference>
<dbReference type="InterPro" id="IPR035965">
    <property type="entry name" value="PAS-like_dom_sf"/>
</dbReference>
<dbReference type="InterPro" id="IPR004358">
    <property type="entry name" value="Sig_transdc_His_kin-like_C"/>
</dbReference>
<name>A0A3S1DDX8_9CYAN</name>
<feature type="domain" description="Histidine kinase" evidence="7">
    <location>
        <begin position="327"/>
        <end position="558"/>
    </location>
</feature>
<dbReference type="PROSITE" id="PS50112">
    <property type="entry name" value="PAS"/>
    <property type="match status" value="1"/>
</dbReference>
<dbReference type="CDD" id="cd00082">
    <property type="entry name" value="HisKA"/>
    <property type="match status" value="1"/>
</dbReference>
<evidence type="ECO:0000256" key="6">
    <source>
        <dbReference type="ARBA" id="ARBA00023012"/>
    </source>
</evidence>
<dbReference type="InterPro" id="IPR036097">
    <property type="entry name" value="HisK_dim/P_sf"/>
</dbReference>
<dbReference type="InterPro" id="IPR052162">
    <property type="entry name" value="Sensor_kinase/Photoreceptor"/>
</dbReference>
<evidence type="ECO:0000256" key="4">
    <source>
        <dbReference type="ARBA" id="ARBA00022679"/>
    </source>
</evidence>
<evidence type="ECO:0000256" key="3">
    <source>
        <dbReference type="ARBA" id="ARBA00022553"/>
    </source>
</evidence>
<dbReference type="PROSITE" id="PS50109">
    <property type="entry name" value="HIS_KIN"/>
    <property type="match status" value="1"/>
</dbReference>
<comment type="catalytic activity">
    <reaction evidence="1">
        <text>ATP + protein L-histidine = ADP + protein N-phospho-L-histidine.</text>
        <dbReference type="EC" id="2.7.13.3"/>
    </reaction>
</comment>
<dbReference type="InterPro" id="IPR036890">
    <property type="entry name" value="HATPase_C_sf"/>
</dbReference>
<evidence type="ECO:0000256" key="5">
    <source>
        <dbReference type="ARBA" id="ARBA00022777"/>
    </source>
</evidence>
<dbReference type="Gene3D" id="1.10.287.130">
    <property type="match status" value="1"/>
</dbReference>
<dbReference type="SMART" id="SM00387">
    <property type="entry name" value="HATPase_c"/>
    <property type="match status" value="1"/>
</dbReference>
<dbReference type="SMART" id="SM00388">
    <property type="entry name" value="HisKA"/>
    <property type="match status" value="1"/>
</dbReference>
<reference evidence="10" key="1">
    <citation type="submission" date="2018-12" db="EMBL/GenBank/DDBJ databases">
        <authorList>
            <person name="Will S."/>
            <person name="Neumann-Schaal M."/>
            <person name="Henke P."/>
        </authorList>
    </citation>
    <scope>NUCLEOTIDE SEQUENCE</scope>
    <source>
        <strain evidence="10">PCC 7102</strain>
    </source>
</reference>
<dbReference type="CDD" id="cd00130">
    <property type="entry name" value="PAS"/>
    <property type="match status" value="2"/>
</dbReference>
<dbReference type="InterPro" id="IPR005467">
    <property type="entry name" value="His_kinase_dom"/>
</dbReference>
<keyword evidence="5" id="KW-0418">Kinase</keyword>
<gene>
    <name evidence="10" type="ORF">DSM106972_013940</name>
</gene>
<feature type="domain" description="PAS" evidence="8">
    <location>
        <begin position="51"/>
        <end position="121"/>
    </location>
</feature>
<dbReference type="PROSITE" id="PS50113">
    <property type="entry name" value="PAC"/>
    <property type="match status" value="1"/>
</dbReference>
<dbReference type="EMBL" id="RSCL01000003">
    <property type="protein sequence ID" value="RUT08226.1"/>
    <property type="molecule type" value="Genomic_DNA"/>
</dbReference>
<evidence type="ECO:0000256" key="1">
    <source>
        <dbReference type="ARBA" id="ARBA00000085"/>
    </source>
</evidence>
<dbReference type="Gene3D" id="3.30.565.10">
    <property type="entry name" value="Histidine kinase-like ATPase, C-terminal domain"/>
    <property type="match status" value="1"/>
</dbReference>
<keyword evidence="3" id="KW-0597">Phosphoprotein</keyword>
<keyword evidence="4" id="KW-0808">Transferase</keyword>
<dbReference type="PANTHER" id="PTHR43304:SF1">
    <property type="entry name" value="PAC DOMAIN-CONTAINING PROTEIN"/>
    <property type="match status" value="1"/>
</dbReference>
<dbReference type="InterPro" id="IPR001610">
    <property type="entry name" value="PAC"/>
</dbReference>
<dbReference type="InterPro" id="IPR000700">
    <property type="entry name" value="PAS-assoc_C"/>
</dbReference>
<evidence type="ECO:0000256" key="2">
    <source>
        <dbReference type="ARBA" id="ARBA00012438"/>
    </source>
</evidence>
<dbReference type="SUPFAM" id="SSF55874">
    <property type="entry name" value="ATPase domain of HSP90 chaperone/DNA topoisomerase II/histidine kinase"/>
    <property type="match status" value="1"/>
</dbReference>
<accession>A0A3S1DDX8</accession>
<reference evidence="10" key="2">
    <citation type="journal article" date="2019" name="Genome Biol. Evol.">
        <title>Day and night: Metabolic profiles and evolutionary relationships of six axenic non-marine cyanobacteria.</title>
        <authorList>
            <person name="Will S.E."/>
            <person name="Henke P."/>
            <person name="Boedeker C."/>
            <person name="Huang S."/>
            <person name="Brinkmann H."/>
            <person name="Rohde M."/>
            <person name="Jarek M."/>
            <person name="Friedl T."/>
            <person name="Seufert S."/>
            <person name="Schumacher M."/>
            <person name="Overmann J."/>
            <person name="Neumann-Schaal M."/>
            <person name="Petersen J."/>
        </authorList>
    </citation>
    <scope>NUCLEOTIDE SEQUENCE [LARGE SCALE GENOMIC DNA]</scope>
    <source>
        <strain evidence="10">PCC 7102</strain>
    </source>
</reference>
<evidence type="ECO:0000259" key="9">
    <source>
        <dbReference type="PROSITE" id="PS50113"/>
    </source>
</evidence>
<evidence type="ECO:0000259" key="8">
    <source>
        <dbReference type="PROSITE" id="PS50112"/>
    </source>
</evidence>
<dbReference type="SMART" id="SM00086">
    <property type="entry name" value="PAC"/>
    <property type="match status" value="2"/>
</dbReference>
<dbReference type="EC" id="2.7.13.3" evidence="2"/>
<comment type="caution">
    <text evidence="10">The sequence shown here is derived from an EMBL/GenBank/DDBJ whole genome shotgun (WGS) entry which is preliminary data.</text>
</comment>
<keyword evidence="11" id="KW-1185">Reference proteome</keyword>
<dbReference type="Pfam" id="PF02518">
    <property type="entry name" value="HATPase_c"/>
    <property type="match status" value="1"/>
</dbReference>
<evidence type="ECO:0000313" key="11">
    <source>
        <dbReference type="Proteomes" id="UP000271624"/>
    </source>
</evidence>
<dbReference type="SUPFAM" id="SSF55785">
    <property type="entry name" value="PYP-like sensor domain (PAS domain)"/>
    <property type="match status" value="2"/>
</dbReference>
<evidence type="ECO:0000259" key="7">
    <source>
        <dbReference type="PROSITE" id="PS50109"/>
    </source>
</evidence>
<dbReference type="InterPro" id="IPR000014">
    <property type="entry name" value="PAS"/>
</dbReference>
<dbReference type="NCBIfam" id="TIGR00229">
    <property type="entry name" value="sensory_box"/>
    <property type="match status" value="2"/>
</dbReference>
<dbReference type="AlphaFoldDB" id="A0A3S1DDX8"/>
<dbReference type="Pfam" id="PF08447">
    <property type="entry name" value="PAS_3"/>
    <property type="match status" value="1"/>
</dbReference>
<dbReference type="Pfam" id="PF13426">
    <property type="entry name" value="PAS_9"/>
    <property type="match status" value="1"/>
</dbReference>
<dbReference type="InterPro" id="IPR003661">
    <property type="entry name" value="HisK_dim/P_dom"/>
</dbReference>
<evidence type="ECO:0000313" key="10">
    <source>
        <dbReference type="EMBL" id="RUT08226.1"/>
    </source>
</evidence>
<dbReference type="FunFam" id="3.30.450.20:FF:000099">
    <property type="entry name" value="Sensory box sensor histidine kinase"/>
    <property type="match status" value="1"/>
</dbReference>
<dbReference type="PRINTS" id="PR00344">
    <property type="entry name" value="BCTRLSENSOR"/>
</dbReference>
<dbReference type="InterPro" id="IPR013655">
    <property type="entry name" value="PAS_fold_3"/>
</dbReference>
<dbReference type="Proteomes" id="UP000271624">
    <property type="component" value="Unassembled WGS sequence"/>
</dbReference>
<dbReference type="PANTHER" id="PTHR43304">
    <property type="entry name" value="PHYTOCHROME-LIKE PROTEIN CPH1"/>
    <property type="match status" value="1"/>
</dbReference>
<feature type="domain" description="PAC" evidence="9">
    <location>
        <begin position="250"/>
        <end position="302"/>
    </location>
</feature>